<proteinExistence type="predicted"/>
<dbReference type="Gene3D" id="1.50.10.20">
    <property type="match status" value="1"/>
</dbReference>
<dbReference type="AlphaFoldDB" id="A0A382I470"/>
<gene>
    <name evidence="1" type="ORF">METZ01_LOCUS247250</name>
</gene>
<evidence type="ECO:0000313" key="1">
    <source>
        <dbReference type="EMBL" id="SVB94396.1"/>
    </source>
</evidence>
<accession>A0A382I470</accession>
<protein>
    <recommendedName>
        <fullName evidence="2">Heparin-sulfate lyase N-terminal domain-containing protein</fullName>
    </recommendedName>
</protein>
<sequence length="248" mass="29000">MYEQVLRDVLKSARNHDYSGYGKFDALNSPLLSALSLNNAWLRFFWTQFVKECPFHVRPLLGVQTSRNPKGIALFARAYLSLYEVTNESSYREEAQRLLDWLFDHPSPSYKRLCWGYNFIWQDLPPFIQLRNEPNIVVTVFVGEAMVQAYRLLGETRYLEAARSIADFITHDIPVLHDTLEERAVSYLLTETDAVYLNIMVLSGALLAKIWKETGDEQLRNIAERQIRYTVNKRTEYNAWHYTHPKGK</sequence>
<evidence type="ECO:0008006" key="2">
    <source>
        <dbReference type="Google" id="ProtNLM"/>
    </source>
</evidence>
<feature type="non-terminal residue" evidence="1">
    <location>
        <position position="248"/>
    </location>
</feature>
<dbReference type="EMBL" id="UINC01065098">
    <property type="protein sequence ID" value="SVB94396.1"/>
    <property type="molecule type" value="Genomic_DNA"/>
</dbReference>
<dbReference type="SUPFAM" id="SSF48208">
    <property type="entry name" value="Six-hairpin glycosidases"/>
    <property type="match status" value="1"/>
</dbReference>
<organism evidence="1">
    <name type="scientific">marine metagenome</name>
    <dbReference type="NCBI Taxonomy" id="408172"/>
    <lineage>
        <taxon>unclassified sequences</taxon>
        <taxon>metagenomes</taxon>
        <taxon>ecological metagenomes</taxon>
    </lineage>
</organism>
<reference evidence="1" key="1">
    <citation type="submission" date="2018-05" db="EMBL/GenBank/DDBJ databases">
        <authorList>
            <person name="Lanie J.A."/>
            <person name="Ng W.-L."/>
            <person name="Kazmierczak K.M."/>
            <person name="Andrzejewski T.M."/>
            <person name="Davidsen T.M."/>
            <person name="Wayne K.J."/>
            <person name="Tettelin H."/>
            <person name="Glass J.I."/>
            <person name="Rusch D."/>
            <person name="Podicherti R."/>
            <person name="Tsui H.-C.T."/>
            <person name="Winkler M.E."/>
        </authorList>
    </citation>
    <scope>NUCLEOTIDE SEQUENCE</scope>
</reference>
<dbReference type="GO" id="GO:0005975">
    <property type="term" value="P:carbohydrate metabolic process"/>
    <property type="evidence" value="ECO:0007669"/>
    <property type="project" value="InterPro"/>
</dbReference>
<dbReference type="InterPro" id="IPR008928">
    <property type="entry name" value="6-hairpin_glycosidase_sf"/>
</dbReference>
<name>A0A382I470_9ZZZZ</name>